<dbReference type="Gene3D" id="3.20.20.30">
    <property type="entry name" value="Luciferase-like domain"/>
    <property type="match status" value="1"/>
</dbReference>
<dbReference type="Proteomes" id="UP000198959">
    <property type="component" value="Unassembled WGS sequence"/>
</dbReference>
<gene>
    <name evidence="7" type="ORF">GA0074692_2267</name>
</gene>
<name>A0A1C6SBV6_9ACTN</name>
<keyword evidence="2" id="KW-0288">FMN</keyword>
<dbReference type="InterPro" id="IPR050172">
    <property type="entry name" value="SsuD_RutA_monooxygenase"/>
</dbReference>
<feature type="region of interest" description="Disordered" evidence="5">
    <location>
        <begin position="358"/>
        <end position="381"/>
    </location>
</feature>
<keyword evidence="3" id="KW-0560">Oxidoreductase</keyword>
<dbReference type="STRING" id="145854.GA0074692_2267"/>
<dbReference type="RefSeq" id="WP_091642865.1">
    <property type="nucleotide sequence ID" value="NZ_FMHW01000002.1"/>
</dbReference>
<evidence type="ECO:0000256" key="4">
    <source>
        <dbReference type="ARBA" id="ARBA00023033"/>
    </source>
</evidence>
<evidence type="ECO:0000259" key="6">
    <source>
        <dbReference type="Pfam" id="PF00296"/>
    </source>
</evidence>
<keyword evidence="8" id="KW-1185">Reference proteome</keyword>
<evidence type="ECO:0000256" key="3">
    <source>
        <dbReference type="ARBA" id="ARBA00023002"/>
    </source>
</evidence>
<evidence type="ECO:0000313" key="8">
    <source>
        <dbReference type="Proteomes" id="UP000198959"/>
    </source>
</evidence>
<proteinExistence type="predicted"/>
<evidence type="ECO:0000256" key="2">
    <source>
        <dbReference type="ARBA" id="ARBA00022643"/>
    </source>
</evidence>
<dbReference type="PANTHER" id="PTHR42847:SF4">
    <property type="entry name" value="ALKANESULFONATE MONOOXYGENASE-RELATED"/>
    <property type="match status" value="1"/>
</dbReference>
<dbReference type="InterPro" id="IPR036661">
    <property type="entry name" value="Luciferase-like_sf"/>
</dbReference>
<evidence type="ECO:0000256" key="1">
    <source>
        <dbReference type="ARBA" id="ARBA00022630"/>
    </source>
</evidence>
<reference evidence="8" key="1">
    <citation type="submission" date="2016-06" db="EMBL/GenBank/DDBJ databases">
        <authorList>
            <person name="Varghese N."/>
            <person name="Submissions Spin"/>
        </authorList>
    </citation>
    <scope>NUCLEOTIDE SEQUENCE [LARGE SCALE GENOMIC DNA]</scope>
    <source>
        <strain evidence="8">DSM 43817</strain>
    </source>
</reference>
<feature type="domain" description="Luciferase-like" evidence="6">
    <location>
        <begin position="21"/>
        <end position="326"/>
    </location>
</feature>
<accession>A0A1C6SBV6</accession>
<dbReference type="CDD" id="cd01094">
    <property type="entry name" value="Alkanesulfonate_monoxygenase"/>
    <property type="match status" value="1"/>
</dbReference>
<evidence type="ECO:0000256" key="5">
    <source>
        <dbReference type="SAM" id="MobiDB-lite"/>
    </source>
</evidence>
<dbReference type="GO" id="GO:0004497">
    <property type="term" value="F:monooxygenase activity"/>
    <property type="evidence" value="ECO:0007669"/>
    <property type="project" value="UniProtKB-KW"/>
</dbReference>
<protein>
    <submittedName>
        <fullName evidence="7">Alkanesulfonate monooxygenase</fullName>
    </submittedName>
</protein>
<evidence type="ECO:0000313" key="7">
    <source>
        <dbReference type="EMBL" id="SCL26978.1"/>
    </source>
</evidence>
<dbReference type="AlphaFoldDB" id="A0A1C6SBV6"/>
<organism evidence="7 8">
    <name type="scientific">Micromonospora pallida</name>
    <dbReference type="NCBI Taxonomy" id="145854"/>
    <lineage>
        <taxon>Bacteria</taxon>
        <taxon>Bacillati</taxon>
        <taxon>Actinomycetota</taxon>
        <taxon>Actinomycetes</taxon>
        <taxon>Micromonosporales</taxon>
        <taxon>Micromonosporaceae</taxon>
        <taxon>Micromonospora</taxon>
    </lineage>
</organism>
<dbReference type="OrthoDB" id="9814695at2"/>
<dbReference type="SUPFAM" id="SSF51679">
    <property type="entry name" value="Bacterial luciferase-like"/>
    <property type="match status" value="1"/>
</dbReference>
<dbReference type="InterPro" id="IPR011251">
    <property type="entry name" value="Luciferase-like_dom"/>
</dbReference>
<dbReference type="GO" id="GO:0016705">
    <property type="term" value="F:oxidoreductase activity, acting on paired donors, with incorporation or reduction of molecular oxygen"/>
    <property type="evidence" value="ECO:0007669"/>
    <property type="project" value="InterPro"/>
</dbReference>
<dbReference type="Pfam" id="PF00296">
    <property type="entry name" value="Bac_luciferase"/>
    <property type="match status" value="1"/>
</dbReference>
<keyword evidence="1" id="KW-0285">Flavoprotein</keyword>
<sequence length="381" mass="41190">MSVEFIGSLFTHDNSEIHPHRTPIVERDYLRRIARAHEDGGFDAALIGYGSERADGVVTAGHAAAQTDRLRFLVAYRPGFVAPTYAARTFASFDLLTEGRLAVNVVSGGSEPEMNRDGDYTTKEERYARTDEHLDIFRAIWSGQAPLSHQGRFYRFDDLRAQVQPHQPGGIPIYFGGSSPAAIRVGAKHADNFMLFGEPLAETAQRIAEIRAAATAAGRSTPPAISASFRPILGATEELAWERAHWVVDRINHSGFTKRNGDRRGGTLTVGGQRLVDAAARGERHDRALFTATATAAGAFGNTTALVGTPETVAAAILDYVDIGVTSFLIRGYEPLKDAIDYGRHLIPLVRSELAHRQRTGQSAANPPDAPLPVAAGALGR</sequence>
<dbReference type="EMBL" id="FMHW01000002">
    <property type="protein sequence ID" value="SCL26978.1"/>
    <property type="molecule type" value="Genomic_DNA"/>
</dbReference>
<dbReference type="PANTHER" id="PTHR42847">
    <property type="entry name" value="ALKANESULFONATE MONOOXYGENASE"/>
    <property type="match status" value="1"/>
</dbReference>
<keyword evidence="4 7" id="KW-0503">Monooxygenase</keyword>